<name>A0A9X0ARW2_9HELO</name>
<feature type="compositionally biased region" description="Basic and acidic residues" evidence="1">
    <location>
        <begin position="243"/>
        <end position="267"/>
    </location>
</feature>
<proteinExistence type="predicted"/>
<feature type="compositionally biased region" description="Polar residues" evidence="1">
    <location>
        <begin position="202"/>
        <end position="221"/>
    </location>
</feature>
<feature type="compositionally biased region" description="Low complexity" evidence="1">
    <location>
        <begin position="271"/>
        <end position="296"/>
    </location>
</feature>
<feature type="compositionally biased region" description="Low complexity" evidence="1">
    <location>
        <begin position="172"/>
        <end position="199"/>
    </location>
</feature>
<organism evidence="2 3">
    <name type="scientific">Sclerotinia nivalis</name>
    <dbReference type="NCBI Taxonomy" id="352851"/>
    <lineage>
        <taxon>Eukaryota</taxon>
        <taxon>Fungi</taxon>
        <taxon>Dikarya</taxon>
        <taxon>Ascomycota</taxon>
        <taxon>Pezizomycotina</taxon>
        <taxon>Leotiomycetes</taxon>
        <taxon>Helotiales</taxon>
        <taxon>Sclerotiniaceae</taxon>
        <taxon>Sclerotinia</taxon>
    </lineage>
</organism>
<dbReference type="EMBL" id="JAPEIS010000003">
    <property type="protein sequence ID" value="KAJ8067615.1"/>
    <property type="molecule type" value="Genomic_DNA"/>
</dbReference>
<evidence type="ECO:0000313" key="2">
    <source>
        <dbReference type="EMBL" id="KAJ8067615.1"/>
    </source>
</evidence>
<feature type="compositionally biased region" description="Basic residues" evidence="1">
    <location>
        <begin position="1"/>
        <end position="10"/>
    </location>
</feature>
<dbReference type="AlphaFoldDB" id="A0A9X0ARW2"/>
<accession>A0A9X0ARW2</accession>
<keyword evidence="3" id="KW-1185">Reference proteome</keyword>
<gene>
    <name evidence="2" type="ORF">OCU04_003225</name>
</gene>
<evidence type="ECO:0000256" key="1">
    <source>
        <dbReference type="SAM" id="MobiDB-lite"/>
    </source>
</evidence>
<feature type="region of interest" description="Disordered" evidence="1">
    <location>
        <begin position="1"/>
        <end position="312"/>
    </location>
</feature>
<feature type="compositionally biased region" description="Basic and acidic residues" evidence="1">
    <location>
        <begin position="23"/>
        <end position="44"/>
    </location>
</feature>
<dbReference type="Proteomes" id="UP001152300">
    <property type="component" value="Unassembled WGS sequence"/>
</dbReference>
<feature type="compositionally biased region" description="Polar residues" evidence="1">
    <location>
        <begin position="229"/>
        <end position="238"/>
    </location>
</feature>
<dbReference type="OrthoDB" id="3559415at2759"/>
<protein>
    <submittedName>
        <fullName evidence="2">Uncharacterized protein</fullName>
    </submittedName>
</protein>
<evidence type="ECO:0000313" key="3">
    <source>
        <dbReference type="Proteomes" id="UP001152300"/>
    </source>
</evidence>
<sequence>MSGLFRKTKHNAPENLTITSRKFSGDRPKQGRRYSETVKSETSNRPHLFKSKTWHISGGSKESLTTDELRPKLPKSPKQNVLVKSFFSTKSKKTSAEEDDSDDEFWHCKGGEGTGMLVGDGNPSKRDVNSRRSVNVNAPGPIPNRSKPIAGQIQRRVPTRKTRATSKPIMPSSRSNSKDSSASRTATTSSVSTSINSRSPYGKSSTASSFLNPRSISSVYNQGEPGKISSRTRNYDSNPESDENYRGRDGRNSRRERFRNTEGHASDDNTSSRISHNNKSRSSNHTSKTSTNSTSNQKHCLNEEKKKQSLGTRVKNDDYYEYYEELHDNYHSSRNEYKLPSTRARELVPSARRAVVTERGTKNKALRRIPVDIHNSHFV</sequence>
<comment type="caution">
    <text evidence="2">The sequence shown here is derived from an EMBL/GenBank/DDBJ whole genome shotgun (WGS) entry which is preliminary data.</text>
</comment>
<reference evidence="2" key="1">
    <citation type="submission" date="2022-11" db="EMBL/GenBank/DDBJ databases">
        <title>Genome Resource of Sclerotinia nivalis Strain SnTB1, a Plant Pathogen Isolated from American Ginseng.</title>
        <authorList>
            <person name="Fan S."/>
        </authorList>
    </citation>
    <scope>NUCLEOTIDE SEQUENCE</scope>
    <source>
        <strain evidence="2">SnTB1</strain>
    </source>
</reference>